<gene>
    <name evidence="8" type="ORF">ACFO1S_27390</name>
</gene>
<keyword evidence="9" id="KW-1185">Reference proteome</keyword>
<dbReference type="Pfam" id="PF07690">
    <property type="entry name" value="MFS_1"/>
    <property type="match status" value="1"/>
</dbReference>
<dbReference type="PANTHER" id="PTHR43266:SF2">
    <property type="entry name" value="MAJOR FACILITATOR SUPERFAMILY (MFS) PROFILE DOMAIN-CONTAINING PROTEIN"/>
    <property type="match status" value="1"/>
</dbReference>
<evidence type="ECO:0000256" key="7">
    <source>
        <dbReference type="SAM" id="Phobius"/>
    </source>
</evidence>
<organism evidence="8 9">
    <name type="scientific">Cohnella boryungensis</name>
    <dbReference type="NCBI Taxonomy" id="768479"/>
    <lineage>
        <taxon>Bacteria</taxon>
        <taxon>Bacillati</taxon>
        <taxon>Bacillota</taxon>
        <taxon>Bacilli</taxon>
        <taxon>Bacillales</taxon>
        <taxon>Paenibacillaceae</taxon>
        <taxon>Cohnella</taxon>
    </lineage>
</organism>
<feature type="transmembrane region" description="Helical" evidence="7">
    <location>
        <begin position="210"/>
        <end position="232"/>
    </location>
</feature>
<feature type="transmembrane region" description="Helical" evidence="7">
    <location>
        <begin position="149"/>
        <end position="179"/>
    </location>
</feature>
<evidence type="ECO:0000313" key="9">
    <source>
        <dbReference type="Proteomes" id="UP001595755"/>
    </source>
</evidence>
<name>A0ABV8SJF7_9BACL</name>
<feature type="transmembrane region" description="Helical" evidence="7">
    <location>
        <begin position="12"/>
        <end position="37"/>
    </location>
</feature>
<dbReference type="Proteomes" id="UP001595755">
    <property type="component" value="Unassembled WGS sequence"/>
</dbReference>
<dbReference type="RefSeq" id="WP_204604581.1">
    <property type="nucleotide sequence ID" value="NZ_JBHSED010000071.1"/>
</dbReference>
<evidence type="ECO:0000256" key="4">
    <source>
        <dbReference type="ARBA" id="ARBA00022692"/>
    </source>
</evidence>
<evidence type="ECO:0000256" key="2">
    <source>
        <dbReference type="ARBA" id="ARBA00022448"/>
    </source>
</evidence>
<evidence type="ECO:0000256" key="1">
    <source>
        <dbReference type="ARBA" id="ARBA00004651"/>
    </source>
</evidence>
<dbReference type="PANTHER" id="PTHR43266">
    <property type="entry name" value="MACROLIDE-EFFLUX PROTEIN"/>
    <property type="match status" value="1"/>
</dbReference>
<dbReference type="CDD" id="cd06173">
    <property type="entry name" value="MFS_MefA_like"/>
    <property type="match status" value="1"/>
</dbReference>
<evidence type="ECO:0000313" key="8">
    <source>
        <dbReference type="EMBL" id="MFC4307155.1"/>
    </source>
</evidence>
<comment type="subcellular location">
    <subcellularLocation>
        <location evidence="1">Cell membrane</location>
        <topology evidence="1">Multi-pass membrane protein</topology>
    </subcellularLocation>
</comment>
<feature type="transmembrane region" description="Helical" evidence="7">
    <location>
        <begin position="351"/>
        <end position="370"/>
    </location>
</feature>
<keyword evidence="5 7" id="KW-1133">Transmembrane helix</keyword>
<feature type="transmembrane region" description="Helical" evidence="7">
    <location>
        <begin position="252"/>
        <end position="272"/>
    </location>
</feature>
<dbReference type="SUPFAM" id="SSF103473">
    <property type="entry name" value="MFS general substrate transporter"/>
    <property type="match status" value="1"/>
</dbReference>
<feature type="transmembrane region" description="Helical" evidence="7">
    <location>
        <begin position="376"/>
        <end position="398"/>
    </location>
</feature>
<comment type="caution">
    <text evidence="8">The sequence shown here is derived from an EMBL/GenBank/DDBJ whole genome shotgun (WGS) entry which is preliminary data.</text>
</comment>
<evidence type="ECO:0000256" key="6">
    <source>
        <dbReference type="ARBA" id="ARBA00023136"/>
    </source>
</evidence>
<accession>A0ABV8SJF7</accession>
<keyword evidence="2" id="KW-0813">Transport</keyword>
<feature type="transmembrane region" description="Helical" evidence="7">
    <location>
        <begin position="279"/>
        <end position="301"/>
    </location>
</feature>
<protein>
    <submittedName>
        <fullName evidence="8">MFS transporter</fullName>
    </submittedName>
</protein>
<dbReference type="InterPro" id="IPR011701">
    <property type="entry name" value="MFS"/>
</dbReference>
<evidence type="ECO:0000256" key="5">
    <source>
        <dbReference type="ARBA" id="ARBA00022989"/>
    </source>
</evidence>
<keyword evidence="4 7" id="KW-0812">Transmembrane</keyword>
<keyword evidence="6 7" id="KW-0472">Membrane</keyword>
<evidence type="ECO:0000256" key="3">
    <source>
        <dbReference type="ARBA" id="ARBA00022475"/>
    </source>
</evidence>
<dbReference type="Gene3D" id="1.20.1250.20">
    <property type="entry name" value="MFS general substrate transporter like domains"/>
    <property type="match status" value="1"/>
</dbReference>
<feature type="transmembrane region" description="Helical" evidence="7">
    <location>
        <begin position="43"/>
        <end position="66"/>
    </location>
</feature>
<keyword evidence="3" id="KW-1003">Cell membrane</keyword>
<proteinExistence type="predicted"/>
<sequence>MLRKNRSFTKMFIAYGLSAFGDYLDFMAVAILLGFVWKADAMTIALLPISFAAPGILFSQLAGIVADRWNKRNLMVAADLLRAGLTVMMIFAPNAEGLLGLIALRSTARVFHYPAQQAMTRSVVAPDQLLQAASLNGAVFQLSKVLGPLLGASVAIAISPSGCMTINAACFVLSAILLLRIPAKEGYPAAAEEAAESLSVRSAWREGWRILFGSRVLLVSFVFCLIGLAGTQLIDAQITVLLREIAPHRPELLGWIVTAVGAGGLASVSWLHRFKQLSAFGWLLGGGVALIGFMFMAAGLFHKDTALWIILPVSFIGGIGTGFISTGLNYMMQKETPPEAIGRVSGIYDSMSSVVFIVSPLTGGVLIGLWGAPFTFLSVGIGVGSVGLIGVVLQRWLWRTAKSSEKKPSLMA</sequence>
<feature type="transmembrane region" description="Helical" evidence="7">
    <location>
        <begin position="307"/>
        <end position="330"/>
    </location>
</feature>
<reference evidence="9" key="1">
    <citation type="journal article" date="2019" name="Int. J. Syst. Evol. Microbiol.">
        <title>The Global Catalogue of Microorganisms (GCM) 10K type strain sequencing project: providing services to taxonomists for standard genome sequencing and annotation.</title>
        <authorList>
            <consortium name="The Broad Institute Genomics Platform"/>
            <consortium name="The Broad Institute Genome Sequencing Center for Infectious Disease"/>
            <person name="Wu L."/>
            <person name="Ma J."/>
        </authorList>
    </citation>
    <scope>NUCLEOTIDE SEQUENCE [LARGE SCALE GENOMIC DNA]</scope>
    <source>
        <strain evidence="9">CGMCC 4.1641</strain>
    </source>
</reference>
<dbReference type="InterPro" id="IPR036259">
    <property type="entry name" value="MFS_trans_sf"/>
</dbReference>
<dbReference type="EMBL" id="JBHSED010000071">
    <property type="protein sequence ID" value="MFC4307155.1"/>
    <property type="molecule type" value="Genomic_DNA"/>
</dbReference>